<dbReference type="FunFam" id="2.100.10.30:FF:000001">
    <property type="entry name" value="Jacalin-related lectin 33"/>
    <property type="match status" value="1"/>
</dbReference>
<proteinExistence type="inferred from homology"/>
<evidence type="ECO:0000313" key="6">
    <source>
        <dbReference type="Proteomes" id="UP000516314"/>
    </source>
</evidence>
<evidence type="ECO:0000256" key="2">
    <source>
        <dbReference type="ARBA" id="ARBA00022734"/>
    </source>
</evidence>
<dbReference type="Pfam" id="PF01419">
    <property type="entry name" value="Jacalin"/>
    <property type="match status" value="1"/>
</dbReference>
<dbReference type="SMART" id="SM00915">
    <property type="entry name" value="Jacalin"/>
    <property type="match status" value="1"/>
</dbReference>
<keyword evidence="2" id="KW-0430">Lectin</keyword>
<dbReference type="EMBL" id="LR881470">
    <property type="protein sequence ID" value="CAD5333207.1"/>
    <property type="molecule type" value="Genomic_DNA"/>
</dbReference>
<dbReference type="InterPro" id="IPR033734">
    <property type="entry name" value="Jacalin-like_lectin_dom_plant"/>
</dbReference>
<dbReference type="Proteomes" id="UP000516314">
    <property type="component" value="Chromosome 5"/>
</dbReference>
<evidence type="ECO:0000256" key="1">
    <source>
        <dbReference type="ARBA" id="ARBA00006568"/>
    </source>
</evidence>
<evidence type="ECO:0000259" key="4">
    <source>
        <dbReference type="PROSITE" id="PS51752"/>
    </source>
</evidence>
<dbReference type="InterPro" id="IPR036404">
    <property type="entry name" value="Jacalin-like_lectin_dom_sf"/>
</dbReference>
<dbReference type="InterPro" id="IPR001229">
    <property type="entry name" value="Jacalin-like_lectin_dom"/>
</dbReference>
<evidence type="ECO:0000313" key="5">
    <source>
        <dbReference type="EMBL" id="CAD5333207.1"/>
    </source>
</evidence>
<evidence type="ECO:0000256" key="3">
    <source>
        <dbReference type="ARBA" id="ARBA00022737"/>
    </source>
</evidence>
<protein>
    <submittedName>
        <fullName evidence="5">(thale cress) hypothetical protein</fullName>
    </submittedName>
</protein>
<keyword evidence="3" id="KW-0677">Repeat</keyword>
<dbReference type="CDD" id="cd09612">
    <property type="entry name" value="Jacalin"/>
    <property type="match status" value="1"/>
</dbReference>
<accession>A0A7G2FBJ1</accession>
<reference evidence="5 6" key="1">
    <citation type="submission" date="2020-09" db="EMBL/GenBank/DDBJ databases">
        <authorList>
            <person name="Ashkenazy H."/>
        </authorList>
    </citation>
    <scope>NUCLEOTIDE SEQUENCE [LARGE SCALE GENOMIC DNA]</scope>
    <source>
        <strain evidence="6">cv. Cdm-0</strain>
    </source>
</reference>
<dbReference type="SUPFAM" id="SSF51101">
    <property type="entry name" value="Mannose-binding lectins"/>
    <property type="match status" value="2"/>
</dbReference>
<comment type="similarity">
    <text evidence="1">Belongs to the jacalin lectin family.</text>
</comment>
<dbReference type="AlphaFoldDB" id="A0A7G2FBJ1"/>
<sequence length="206" mass="22785">MALMVKAEGGNGGKQWDDGFDYEGVTKIYVRGGLEGIQFIKFDYIKDGKTIAGPIHGVSGRGLTQTGYYDISTGVIQSIQFKTNQQTSDMMGFNEGTKFSLRSMRGRIIGFHGFADKNVYSLGAYYIRIPATKPAMDGGQNTGRGYDHGGDYDGVRKVYVTFDGTSIRNMWVDYDKAGQVECYEYGVKIGTQNQFTSIIHMNVSHP</sequence>
<dbReference type="PANTHER" id="PTHR47293:SF66">
    <property type="entry name" value="JACALIN-RELATED LECTIN 11-RELATED"/>
    <property type="match status" value="1"/>
</dbReference>
<feature type="domain" description="Jacalin-type lectin" evidence="4">
    <location>
        <begin position="2"/>
        <end position="128"/>
    </location>
</feature>
<organism evidence="5 6">
    <name type="scientific">Arabidopsis thaliana</name>
    <name type="common">Mouse-ear cress</name>
    <dbReference type="NCBI Taxonomy" id="3702"/>
    <lineage>
        <taxon>Eukaryota</taxon>
        <taxon>Viridiplantae</taxon>
        <taxon>Streptophyta</taxon>
        <taxon>Embryophyta</taxon>
        <taxon>Tracheophyta</taxon>
        <taxon>Spermatophyta</taxon>
        <taxon>Magnoliopsida</taxon>
        <taxon>eudicotyledons</taxon>
        <taxon>Gunneridae</taxon>
        <taxon>Pentapetalae</taxon>
        <taxon>rosids</taxon>
        <taxon>malvids</taxon>
        <taxon>Brassicales</taxon>
        <taxon>Brassicaceae</taxon>
        <taxon>Camelineae</taxon>
        <taxon>Arabidopsis</taxon>
    </lineage>
</organism>
<dbReference type="PROSITE" id="PS51752">
    <property type="entry name" value="JACALIN_LECTIN"/>
    <property type="match status" value="2"/>
</dbReference>
<feature type="domain" description="Jacalin-type lectin" evidence="4">
    <location>
        <begin position="131"/>
        <end position="206"/>
    </location>
</feature>
<dbReference type="Gene3D" id="2.100.10.30">
    <property type="entry name" value="Jacalin-like lectin domain"/>
    <property type="match status" value="1"/>
</dbReference>
<dbReference type="GO" id="GO:0030246">
    <property type="term" value="F:carbohydrate binding"/>
    <property type="evidence" value="ECO:0007669"/>
    <property type="project" value="UniProtKB-KW"/>
</dbReference>
<name>A0A7G2FBJ1_ARATH</name>
<gene>
    <name evidence="5" type="ORF">AT9943_LOCUS20576</name>
</gene>
<dbReference type="PANTHER" id="PTHR47293">
    <property type="entry name" value="JACALIN-RELATED LECTIN 3"/>
    <property type="match status" value="1"/>
</dbReference>